<feature type="compositionally biased region" description="Low complexity" evidence="1">
    <location>
        <begin position="75"/>
        <end position="94"/>
    </location>
</feature>
<evidence type="ECO:0000313" key="2">
    <source>
        <dbReference type="EnsemblPlants" id="Kaladp0032s0128.1.v1.1"/>
    </source>
</evidence>
<dbReference type="Gramene" id="Kaladp0032s0128.1.v1.1">
    <property type="protein sequence ID" value="Kaladp0032s0128.1.v1.1"/>
    <property type="gene ID" value="Kaladp0032s0128.v1.1"/>
</dbReference>
<evidence type="ECO:0000313" key="3">
    <source>
        <dbReference type="Proteomes" id="UP000594263"/>
    </source>
</evidence>
<feature type="compositionally biased region" description="Basic and acidic residues" evidence="1">
    <location>
        <begin position="58"/>
        <end position="74"/>
    </location>
</feature>
<dbReference type="Proteomes" id="UP000594263">
    <property type="component" value="Unplaced"/>
</dbReference>
<dbReference type="EnsemblPlants" id="Kaladp0032s0128.1.v1.1">
    <property type="protein sequence ID" value="Kaladp0032s0128.1.v1.1"/>
    <property type="gene ID" value="Kaladp0032s0128.v1.1"/>
</dbReference>
<feature type="compositionally biased region" description="Low complexity" evidence="1">
    <location>
        <begin position="23"/>
        <end position="39"/>
    </location>
</feature>
<dbReference type="AlphaFoldDB" id="A0A7N0TBJ0"/>
<reference evidence="2" key="1">
    <citation type="submission" date="2021-01" db="UniProtKB">
        <authorList>
            <consortium name="EnsemblPlants"/>
        </authorList>
    </citation>
    <scope>IDENTIFICATION</scope>
</reference>
<protein>
    <submittedName>
        <fullName evidence="2">Uncharacterized protein</fullName>
    </submittedName>
</protein>
<proteinExistence type="predicted"/>
<organism evidence="2 3">
    <name type="scientific">Kalanchoe fedtschenkoi</name>
    <name type="common">Lavender scallops</name>
    <name type="synonym">South American air plant</name>
    <dbReference type="NCBI Taxonomy" id="63787"/>
    <lineage>
        <taxon>Eukaryota</taxon>
        <taxon>Viridiplantae</taxon>
        <taxon>Streptophyta</taxon>
        <taxon>Embryophyta</taxon>
        <taxon>Tracheophyta</taxon>
        <taxon>Spermatophyta</taxon>
        <taxon>Magnoliopsida</taxon>
        <taxon>eudicotyledons</taxon>
        <taxon>Gunneridae</taxon>
        <taxon>Pentapetalae</taxon>
        <taxon>Saxifragales</taxon>
        <taxon>Crassulaceae</taxon>
        <taxon>Kalanchoe</taxon>
    </lineage>
</organism>
<accession>A0A7N0TBJ0</accession>
<name>A0A7N0TBJ0_KALFE</name>
<sequence>MGGCFSGQKGFESDNAPVPAPASPKAADAEPTTAPPATENIENQKEEPLVDVSETNGEEVKKDAEAVPEAEAKPVEAAAAAPEEAKVAEAAAAAGDAGSEAKISAAPAAL</sequence>
<feature type="region of interest" description="Disordered" evidence="1">
    <location>
        <begin position="1"/>
        <end position="110"/>
    </location>
</feature>
<keyword evidence="3" id="KW-1185">Reference proteome</keyword>
<evidence type="ECO:0000256" key="1">
    <source>
        <dbReference type="SAM" id="MobiDB-lite"/>
    </source>
</evidence>